<accession>A0ABP6QBN9</accession>
<gene>
    <name evidence="2" type="ORF">GCM10010468_31550</name>
</gene>
<protein>
    <recommendedName>
        <fullName evidence="4">SapB/AmfS family lantipeptide</fullName>
    </recommendedName>
</protein>
<dbReference type="NCBIfam" id="NF033212">
    <property type="entry name" value="SapB_AmfS_lanti"/>
    <property type="match status" value="1"/>
</dbReference>
<feature type="region of interest" description="Disordered" evidence="1">
    <location>
        <begin position="1"/>
        <end position="20"/>
    </location>
</feature>
<sequence>MTLLDLQTMETPGGGGHGGGGGSTLTVLGCQSHTPSNLSLLLCH</sequence>
<comment type="caution">
    <text evidence="2">The sequence shown here is derived from an EMBL/GenBank/DDBJ whole genome shotgun (WGS) entry which is preliminary data.</text>
</comment>
<name>A0ABP6QBN9_9ACTN</name>
<dbReference type="EMBL" id="BAAAUV010000007">
    <property type="protein sequence ID" value="GAA3212301.1"/>
    <property type="molecule type" value="Genomic_DNA"/>
</dbReference>
<dbReference type="InterPro" id="IPR045825">
    <property type="entry name" value="RamS"/>
</dbReference>
<dbReference type="RefSeq" id="WP_344828666.1">
    <property type="nucleotide sequence ID" value="NZ_BAAAUV010000007.1"/>
</dbReference>
<evidence type="ECO:0000256" key="1">
    <source>
        <dbReference type="SAM" id="MobiDB-lite"/>
    </source>
</evidence>
<proteinExistence type="predicted"/>
<dbReference type="Pfam" id="PF19402">
    <property type="entry name" value="RamS"/>
    <property type="match status" value="1"/>
</dbReference>
<evidence type="ECO:0000313" key="3">
    <source>
        <dbReference type="Proteomes" id="UP001501237"/>
    </source>
</evidence>
<reference evidence="3" key="1">
    <citation type="journal article" date="2019" name="Int. J. Syst. Evol. Microbiol.">
        <title>The Global Catalogue of Microorganisms (GCM) 10K type strain sequencing project: providing services to taxonomists for standard genome sequencing and annotation.</title>
        <authorList>
            <consortium name="The Broad Institute Genomics Platform"/>
            <consortium name="The Broad Institute Genome Sequencing Center for Infectious Disease"/>
            <person name="Wu L."/>
            <person name="Ma J."/>
        </authorList>
    </citation>
    <scope>NUCLEOTIDE SEQUENCE [LARGE SCALE GENOMIC DNA]</scope>
    <source>
        <strain evidence="3">JCM 9377</strain>
    </source>
</reference>
<keyword evidence="3" id="KW-1185">Reference proteome</keyword>
<organism evidence="2 3">
    <name type="scientific">Actinocorallia longicatena</name>
    <dbReference type="NCBI Taxonomy" id="111803"/>
    <lineage>
        <taxon>Bacteria</taxon>
        <taxon>Bacillati</taxon>
        <taxon>Actinomycetota</taxon>
        <taxon>Actinomycetes</taxon>
        <taxon>Streptosporangiales</taxon>
        <taxon>Thermomonosporaceae</taxon>
        <taxon>Actinocorallia</taxon>
    </lineage>
</organism>
<evidence type="ECO:0008006" key="4">
    <source>
        <dbReference type="Google" id="ProtNLM"/>
    </source>
</evidence>
<dbReference type="Proteomes" id="UP001501237">
    <property type="component" value="Unassembled WGS sequence"/>
</dbReference>
<evidence type="ECO:0000313" key="2">
    <source>
        <dbReference type="EMBL" id="GAA3212301.1"/>
    </source>
</evidence>